<dbReference type="AlphaFoldDB" id="A0A1X2H4R3"/>
<feature type="domain" description="Alpha/beta hydrolase fold-3" evidence="3">
    <location>
        <begin position="28"/>
        <end position="234"/>
    </location>
</feature>
<dbReference type="GO" id="GO:0016787">
    <property type="term" value="F:hydrolase activity"/>
    <property type="evidence" value="ECO:0007669"/>
    <property type="project" value="UniProtKB-KW"/>
</dbReference>
<dbReference type="OrthoDB" id="408631at2759"/>
<dbReference type="PANTHER" id="PTHR48081">
    <property type="entry name" value="AB HYDROLASE SUPERFAMILY PROTEIN C4A8.06C"/>
    <property type="match status" value="1"/>
</dbReference>
<organism evidence="4 5">
    <name type="scientific">Syncephalastrum racemosum</name>
    <name type="common">Filamentous fungus</name>
    <dbReference type="NCBI Taxonomy" id="13706"/>
    <lineage>
        <taxon>Eukaryota</taxon>
        <taxon>Fungi</taxon>
        <taxon>Fungi incertae sedis</taxon>
        <taxon>Mucoromycota</taxon>
        <taxon>Mucoromycotina</taxon>
        <taxon>Mucoromycetes</taxon>
        <taxon>Mucorales</taxon>
        <taxon>Syncephalastraceae</taxon>
        <taxon>Syncephalastrum</taxon>
    </lineage>
</organism>
<sequence>MPRSSDGKLIELAVSRPLNSESEILPVVLYLHGGGWLYGNKHTHRQVCVELTERCHACVIFVTYSLAPDVQFPVALEECYDALKYVTKNSERLKVDANNIIVSGDSAGGNLSACLTQLAWSRGFKVIKGQALLYPSIAPNFDNDSMLQFEKGYMLTRGSMIMHWEVYCPNDYDSRFASPIKASLDQLKDLPPALVTICEADVLRDDGEAYARKMAEAGVDVLALRYLGVIHGCLMFPKYSRQAEAMLNQTVTWMKERWASSA</sequence>
<dbReference type="FunCoup" id="A0A1X2H4R3">
    <property type="interactions" value="94"/>
</dbReference>
<dbReference type="SUPFAM" id="SSF53474">
    <property type="entry name" value="alpha/beta-Hydrolases"/>
    <property type="match status" value="1"/>
</dbReference>
<accession>A0A1X2H4R3</accession>
<evidence type="ECO:0000313" key="4">
    <source>
        <dbReference type="EMBL" id="ORY93389.1"/>
    </source>
</evidence>
<dbReference type="InParanoid" id="A0A1X2H4R3"/>
<dbReference type="OMA" id="TCECDIL"/>
<proteinExistence type="inferred from homology"/>
<reference evidence="4 5" key="1">
    <citation type="submission" date="2016-07" db="EMBL/GenBank/DDBJ databases">
        <title>Pervasive Adenine N6-methylation of Active Genes in Fungi.</title>
        <authorList>
            <consortium name="DOE Joint Genome Institute"/>
            <person name="Mondo S.J."/>
            <person name="Dannebaum R.O."/>
            <person name="Kuo R.C."/>
            <person name="Labutti K."/>
            <person name="Haridas S."/>
            <person name="Kuo A."/>
            <person name="Salamov A."/>
            <person name="Ahrendt S.R."/>
            <person name="Lipzen A."/>
            <person name="Sullivan W."/>
            <person name="Andreopoulos W.B."/>
            <person name="Clum A."/>
            <person name="Lindquist E."/>
            <person name="Daum C."/>
            <person name="Ramamoorthy G.K."/>
            <person name="Gryganskyi A."/>
            <person name="Culley D."/>
            <person name="Magnuson J.K."/>
            <person name="James T.Y."/>
            <person name="O'Malley M.A."/>
            <person name="Stajich J.E."/>
            <person name="Spatafora J.W."/>
            <person name="Visel A."/>
            <person name="Grigoriev I.V."/>
        </authorList>
    </citation>
    <scope>NUCLEOTIDE SEQUENCE [LARGE SCALE GENOMIC DNA]</scope>
    <source>
        <strain evidence="4 5">NRRL 2496</strain>
    </source>
</reference>
<dbReference type="InterPro" id="IPR029058">
    <property type="entry name" value="AB_hydrolase_fold"/>
</dbReference>
<dbReference type="Pfam" id="PF07859">
    <property type="entry name" value="Abhydrolase_3"/>
    <property type="match status" value="1"/>
</dbReference>
<dbReference type="PROSITE" id="PS01173">
    <property type="entry name" value="LIPASE_GDXG_HIS"/>
    <property type="match status" value="1"/>
</dbReference>
<evidence type="ECO:0000256" key="2">
    <source>
        <dbReference type="ARBA" id="ARBA00022801"/>
    </source>
</evidence>
<dbReference type="InterPro" id="IPR013094">
    <property type="entry name" value="AB_hydrolase_3"/>
</dbReference>
<comment type="similarity">
    <text evidence="1">Belongs to the 'GDXG' lipolytic enzyme family.</text>
</comment>
<evidence type="ECO:0000259" key="3">
    <source>
        <dbReference type="Pfam" id="PF07859"/>
    </source>
</evidence>
<dbReference type="Gene3D" id="3.40.50.1820">
    <property type="entry name" value="alpha/beta hydrolase"/>
    <property type="match status" value="1"/>
</dbReference>
<dbReference type="EMBL" id="MCGN01000009">
    <property type="protein sequence ID" value="ORY93389.1"/>
    <property type="molecule type" value="Genomic_DNA"/>
</dbReference>
<evidence type="ECO:0000256" key="1">
    <source>
        <dbReference type="ARBA" id="ARBA00010515"/>
    </source>
</evidence>
<evidence type="ECO:0000313" key="5">
    <source>
        <dbReference type="Proteomes" id="UP000242180"/>
    </source>
</evidence>
<keyword evidence="2 4" id="KW-0378">Hydrolase</keyword>
<dbReference type="InterPro" id="IPR002168">
    <property type="entry name" value="Lipase_GDXG_HIS_AS"/>
</dbReference>
<dbReference type="PANTHER" id="PTHR48081:SF8">
    <property type="entry name" value="ALPHA_BETA HYDROLASE FOLD-3 DOMAIN-CONTAINING PROTEIN-RELATED"/>
    <property type="match status" value="1"/>
</dbReference>
<dbReference type="Proteomes" id="UP000242180">
    <property type="component" value="Unassembled WGS sequence"/>
</dbReference>
<name>A0A1X2H4R3_SYNRA</name>
<comment type="caution">
    <text evidence="4">The sequence shown here is derived from an EMBL/GenBank/DDBJ whole genome shotgun (WGS) entry which is preliminary data.</text>
</comment>
<keyword evidence="5" id="KW-1185">Reference proteome</keyword>
<protein>
    <submittedName>
        <fullName evidence="4">Alpha/Beta hydrolase protein</fullName>
    </submittedName>
</protein>
<dbReference type="STRING" id="13706.A0A1X2H4R3"/>
<dbReference type="InterPro" id="IPR050300">
    <property type="entry name" value="GDXG_lipolytic_enzyme"/>
</dbReference>
<gene>
    <name evidence="4" type="ORF">BCR43DRAFT_445134</name>
</gene>